<keyword evidence="5 7" id="KW-1133">Transmembrane helix</keyword>
<feature type="transmembrane region" description="Helical" evidence="7">
    <location>
        <begin position="6"/>
        <end position="29"/>
    </location>
</feature>
<dbReference type="PANTHER" id="PTHR22926:SF3">
    <property type="entry name" value="UNDECAPRENYL-PHOSPHATE ALPHA-N-ACETYLGLUCOSAMINYL 1-PHOSPHATE TRANSFERASE"/>
    <property type="match status" value="1"/>
</dbReference>
<evidence type="ECO:0000256" key="7">
    <source>
        <dbReference type="SAM" id="Phobius"/>
    </source>
</evidence>
<keyword evidence="9" id="KW-1185">Reference proteome</keyword>
<gene>
    <name evidence="8" type="ORF">JOC28_001544</name>
</gene>
<dbReference type="EC" id="2.7.8.33" evidence="8"/>
<dbReference type="Pfam" id="PF00953">
    <property type="entry name" value="Glycos_transf_4"/>
    <property type="match status" value="1"/>
</dbReference>
<evidence type="ECO:0000313" key="8">
    <source>
        <dbReference type="EMBL" id="MBM7643243.1"/>
    </source>
</evidence>
<keyword evidence="6 7" id="KW-0472">Membrane</keyword>
<evidence type="ECO:0000256" key="1">
    <source>
        <dbReference type="ARBA" id="ARBA00004651"/>
    </source>
</evidence>
<dbReference type="PROSITE" id="PS01348">
    <property type="entry name" value="MRAY_2"/>
    <property type="match status" value="1"/>
</dbReference>
<proteinExistence type="predicted"/>
<sequence length="385" mass="42445">MVPFSIEYVLVLIGTFLISLCLTPIVRFISFRVGAVDNPNARRINKKPMPSAGGLAIVLAFMIAALILMPRVIHTMVWETSYFYYILPVVVGGLVIAITGYIDDIYELKPRPKMLGIIIGAVIVWAFTDFRFDSFKIPFGGPMIYFGPFLTFFLTILWIVAITNAVNLIDGLDGLVGGVSIISLLTMGLVSYFFLPQTDMFLTMTIFVLIATIAGFFPYNYHPAIIYLGDTGALYIGFMIGVLSLQGLKNSTAVAVVTPVIVLGVPILDTVVAIIRRKLSGRPAMEADKMHLHHRLLAMGFTHRGAVLVVYGIAIVFSLIALLLNVSSRLGGILLMVGLAFALEIFIEGLEIWGAGRTPLFKTLKFIGNSDYRQAKLLKWKNRKK</sequence>
<evidence type="ECO:0000256" key="4">
    <source>
        <dbReference type="ARBA" id="ARBA00022692"/>
    </source>
</evidence>
<feature type="transmembrane region" description="Helical" evidence="7">
    <location>
        <begin position="50"/>
        <end position="70"/>
    </location>
</feature>
<accession>A0ABS2PT80</accession>
<keyword evidence="4 7" id="KW-0812">Transmembrane</keyword>
<dbReference type="InterPro" id="IPR000715">
    <property type="entry name" value="Glycosyl_transferase_4"/>
</dbReference>
<evidence type="ECO:0000256" key="6">
    <source>
        <dbReference type="ARBA" id="ARBA00023136"/>
    </source>
</evidence>
<evidence type="ECO:0000256" key="5">
    <source>
        <dbReference type="ARBA" id="ARBA00022989"/>
    </source>
</evidence>
<feature type="transmembrane region" description="Helical" evidence="7">
    <location>
        <begin position="253"/>
        <end position="275"/>
    </location>
</feature>
<reference evidence="8 9" key="1">
    <citation type="submission" date="2021-01" db="EMBL/GenBank/DDBJ databases">
        <title>Genomic Encyclopedia of Type Strains, Phase IV (KMG-IV): sequencing the most valuable type-strain genomes for metagenomic binning, comparative biology and taxonomic classification.</title>
        <authorList>
            <person name="Goeker M."/>
        </authorList>
    </citation>
    <scope>NUCLEOTIDE SEQUENCE [LARGE SCALE GENOMIC DNA]</scope>
    <source>
        <strain evidence="8 9">DSM 27382</strain>
    </source>
</reference>
<dbReference type="PANTHER" id="PTHR22926">
    <property type="entry name" value="PHOSPHO-N-ACETYLMURAMOYL-PENTAPEPTIDE-TRANSFERASE"/>
    <property type="match status" value="1"/>
</dbReference>
<feature type="transmembrane region" description="Helical" evidence="7">
    <location>
        <begin position="144"/>
        <end position="163"/>
    </location>
</feature>
<evidence type="ECO:0000313" key="9">
    <source>
        <dbReference type="Proteomes" id="UP000697472"/>
    </source>
</evidence>
<protein>
    <submittedName>
        <fullName evidence="8">UDP-GlcNAc:undecaprenyl-phosphate GlcNAc-1-phosphate transferase</fullName>
        <ecNumber evidence="8">2.7.8.33</ecNumber>
    </submittedName>
</protein>
<feature type="transmembrane region" description="Helical" evidence="7">
    <location>
        <begin position="330"/>
        <end position="347"/>
    </location>
</feature>
<feature type="transmembrane region" description="Helical" evidence="7">
    <location>
        <begin position="226"/>
        <end position="247"/>
    </location>
</feature>
<feature type="transmembrane region" description="Helical" evidence="7">
    <location>
        <begin position="296"/>
        <end position="324"/>
    </location>
</feature>
<feature type="transmembrane region" description="Helical" evidence="7">
    <location>
        <begin position="201"/>
        <end position="219"/>
    </location>
</feature>
<name>A0ABS2PT80_9STRE</name>
<dbReference type="GO" id="GO:0036380">
    <property type="term" value="F:UDP-N-acetylglucosamine-undecaprenyl-phosphate N-acetylglucosaminephosphotransferase activity"/>
    <property type="evidence" value="ECO:0007669"/>
    <property type="project" value="UniProtKB-EC"/>
</dbReference>
<dbReference type="Proteomes" id="UP000697472">
    <property type="component" value="Unassembled WGS sequence"/>
</dbReference>
<comment type="caution">
    <text evidence="8">The sequence shown here is derived from an EMBL/GenBank/DDBJ whole genome shotgun (WGS) entry which is preliminary data.</text>
</comment>
<organism evidence="8 9">
    <name type="scientific">Streptococcus loxodontisalivarius</name>
    <dbReference type="NCBI Taxonomy" id="1349415"/>
    <lineage>
        <taxon>Bacteria</taxon>
        <taxon>Bacillati</taxon>
        <taxon>Bacillota</taxon>
        <taxon>Bacilli</taxon>
        <taxon>Lactobacillales</taxon>
        <taxon>Streptococcaceae</taxon>
        <taxon>Streptococcus</taxon>
    </lineage>
</organism>
<feature type="transmembrane region" description="Helical" evidence="7">
    <location>
        <begin position="175"/>
        <end position="195"/>
    </location>
</feature>
<feature type="transmembrane region" description="Helical" evidence="7">
    <location>
        <begin position="82"/>
        <end position="102"/>
    </location>
</feature>
<keyword evidence="2" id="KW-1003">Cell membrane</keyword>
<dbReference type="CDD" id="cd06853">
    <property type="entry name" value="GT_WecA_like"/>
    <property type="match status" value="1"/>
</dbReference>
<comment type="subcellular location">
    <subcellularLocation>
        <location evidence="1">Cell membrane</location>
        <topology evidence="1">Multi-pass membrane protein</topology>
    </subcellularLocation>
</comment>
<evidence type="ECO:0000256" key="3">
    <source>
        <dbReference type="ARBA" id="ARBA00022679"/>
    </source>
</evidence>
<dbReference type="InterPro" id="IPR018480">
    <property type="entry name" value="PNAcMuramoyl-5peptid_Trfase_CS"/>
</dbReference>
<feature type="transmembrane region" description="Helical" evidence="7">
    <location>
        <begin position="114"/>
        <end position="132"/>
    </location>
</feature>
<evidence type="ECO:0000256" key="2">
    <source>
        <dbReference type="ARBA" id="ARBA00022475"/>
    </source>
</evidence>
<keyword evidence="3 8" id="KW-0808">Transferase</keyword>
<dbReference type="RefSeq" id="WP_205010105.1">
    <property type="nucleotide sequence ID" value="NZ_JAFBEH010000033.1"/>
</dbReference>
<dbReference type="EMBL" id="JAFBEH010000033">
    <property type="protein sequence ID" value="MBM7643243.1"/>
    <property type="molecule type" value="Genomic_DNA"/>
</dbReference>